<reference evidence="1 2" key="1">
    <citation type="submission" date="2020-08" db="EMBL/GenBank/DDBJ databases">
        <authorList>
            <person name="Seo M.-J."/>
        </authorList>
    </citation>
    <scope>NUCLEOTIDE SEQUENCE [LARGE SCALE GENOMIC DNA]</scope>
    <source>
        <strain evidence="1 2">MBLA0160</strain>
    </source>
</reference>
<sequence>MVDVLVIGTYAIKALLSDPDDPADGLERYVEIKERAEKLDAKTKRTDKLIDEIVYELYGLTNEEIETVEEAAKE</sequence>
<dbReference type="GO" id="GO:0004519">
    <property type="term" value="F:endonuclease activity"/>
    <property type="evidence" value="ECO:0007669"/>
    <property type="project" value="UniProtKB-KW"/>
</dbReference>
<proteinExistence type="predicted"/>
<organism evidence="1 2">
    <name type="scientific">Halobellus ruber</name>
    <dbReference type="NCBI Taxonomy" id="2761102"/>
    <lineage>
        <taxon>Archaea</taxon>
        <taxon>Methanobacteriati</taxon>
        <taxon>Methanobacteriota</taxon>
        <taxon>Stenosarchaea group</taxon>
        <taxon>Halobacteria</taxon>
        <taxon>Halobacteriales</taxon>
        <taxon>Haloferacaceae</taxon>
        <taxon>Halobellus</taxon>
    </lineage>
</organism>
<keyword evidence="1" id="KW-0255">Endonuclease</keyword>
<keyword evidence="2" id="KW-1185">Reference proteome</keyword>
<keyword evidence="1" id="KW-0378">Hydrolase</keyword>
<dbReference type="AlphaFoldDB" id="A0A7J9SDY8"/>
<dbReference type="Proteomes" id="UP000546257">
    <property type="component" value="Unassembled WGS sequence"/>
</dbReference>
<evidence type="ECO:0000313" key="1">
    <source>
        <dbReference type="EMBL" id="MBB6645135.1"/>
    </source>
</evidence>
<gene>
    <name evidence="1" type="ORF">H5V44_02265</name>
</gene>
<comment type="caution">
    <text evidence="1">The sequence shown here is derived from an EMBL/GenBank/DDBJ whole genome shotgun (WGS) entry which is preliminary data.</text>
</comment>
<dbReference type="EMBL" id="JACKXD010000001">
    <property type="protein sequence ID" value="MBB6645135.1"/>
    <property type="molecule type" value="Genomic_DNA"/>
</dbReference>
<keyword evidence="1" id="KW-0540">Nuclease</keyword>
<protein>
    <submittedName>
        <fullName evidence="1">Restriction endonuclease</fullName>
    </submittedName>
</protein>
<name>A0A7J9SDY8_9EURY</name>
<evidence type="ECO:0000313" key="2">
    <source>
        <dbReference type="Proteomes" id="UP000546257"/>
    </source>
</evidence>
<accession>A0A7J9SDY8</accession>